<evidence type="ECO:0000313" key="3">
    <source>
        <dbReference type="RefSeq" id="XP_045360198.1"/>
    </source>
</evidence>
<dbReference type="RefSeq" id="XP_045360198.1">
    <property type="nucleotide sequence ID" value="XM_045504242.1"/>
</dbReference>
<feature type="region of interest" description="Disordered" evidence="1">
    <location>
        <begin position="356"/>
        <end position="416"/>
    </location>
</feature>
<dbReference type="GO" id="GO:0035556">
    <property type="term" value="P:intracellular signal transduction"/>
    <property type="evidence" value="ECO:0007669"/>
    <property type="project" value="InterPro"/>
</dbReference>
<dbReference type="CDD" id="cd01209">
    <property type="entry name" value="PTB_Shc"/>
    <property type="match status" value="1"/>
</dbReference>
<dbReference type="GO" id="GO:0030971">
    <property type="term" value="F:receptor tyrosine kinase binding"/>
    <property type="evidence" value="ECO:0007669"/>
    <property type="project" value="TreeGrafter"/>
</dbReference>
<reference evidence="3" key="1">
    <citation type="submission" date="2025-08" db="UniProtKB">
        <authorList>
            <consortium name="RefSeq"/>
        </authorList>
    </citation>
    <scope>IDENTIFICATION</scope>
    <source>
        <tissue evidence="3">Blood</tissue>
    </source>
</reference>
<dbReference type="GO" id="GO:0007169">
    <property type="term" value="P:cell surface receptor protein tyrosine kinase signaling pathway"/>
    <property type="evidence" value="ECO:0007669"/>
    <property type="project" value="TreeGrafter"/>
</dbReference>
<dbReference type="Gene3D" id="2.30.29.30">
    <property type="entry name" value="Pleckstrin-homology domain (PH domain)/Phosphotyrosine-binding domain (PTB)"/>
    <property type="match status" value="1"/>
</dbReference>
<dbReference type="InterPro" id="IPR006020">
    <property type="entry name" value="PTB/PI_dom"/>
</dbReference>
<dbReference type="InterPro" id="IPR011993">
    <property type="entry name" value="PH-like_dom_sf"/>
</dbReference>
<evidence type="ECO:0000259" key="2">
    <source>
        <dbReference type="PROSITE" id="PS01179"/>
    </source>
</evidence>
<gene>
    <name evidence="3" type="primary">SHC2</name>
</gene>
<protein>
    <submittedName>
        <fullName evidence="3">SHC-transforming protein 2</fullName>
    </submittedName>
</protein>
<dbReference type="SMART" id="SM00462">
    <property type="entry name" value="PTB"/>
    <property type="match status" value="1"/>
</dbReference>
<sequence length="454" mass="48577">MPPPAHGWLHPDARVLGPGVSYIVRYMGCIEVLRSMRSLDFSTRTQVTREAITRLHEAVPGVRGSWKKKAPNKALASILGKSNLRFAGMSIAVSISIDGLNLSVPATRQIIANHHMQSISFASGGDTDMADYVAYVAKDPISRACHILECCEGLAQSVISTVGQAFELRFKQYLHSPPKVVLPLERLTGLEDSAWGDEEELEHNYYNSIPGKEPPLGGLVDSRLALTQPCPLGTPGALGQAASPARRDTRGLQWDMGPSAPASPGDARGRAEEACVQNALLLRGGYSSVVLGQCCPVQRVSPGQTPGAEPPAQAPLSPRRQLPAWPPARSSPAGPFEDALRLHECSVAAGTAAAPLPVEDQWPSPPTRRAPIAPTEEQLRPRLSDLSRRQSRREGLGNAAPGGADAEAPAPQVRTKDALFESISHLVDYHLQHGQPIVAAGSELHLRGAVKREP</sequence>
<feature type="domain" description="PID" evidence="2">
    <location>
        <begin position="16"/>
        <end position="197"/>
    </location>
</feature>
<dbReference type="InterPro" id="IPR051235">
    <property type="entry name" value="CEP152/SHC-Transforming"/>
</dbReference>
<proteinExistence type="predicted"/>
<name>A0A9W3H678_CAMBA</name>
<dbReference type="InterPro" id="IPR006019">
    <property type="entry name" value="PID_Shc-like"/>
</dbReference>
<accession>A0A9W3H678</accession>
<dbReference type="CTD" id="25759"/>
<dbReference type="FunFam" id="2.30.29.30:FF:000036">
    <property type="entry name" value="SHC-transforming protein 1 isoform 3"/>
    <property type="match status" value="1"/>
</dbReference>
<dbReference type="AlphaFoldDB" id="A0A9W3H678"/>
<dbReference type="GO" id="GO:0005886">
    <property type="term" value="C:plasma membrane"/>
    <property type="evidence" value="ECO:0007669"/>
    <property type="project" value="TreeGrafter"/>
</dbReference>
<dbReference type="PANTHER" id="PTHR10337">
    <property type="entry name" value="SHC TRANSFORMING PROTEIN"/>
    <property type="match status" value="1"/>
</dbReference>
<feature type="compositionally biased region" description="Low complexity" evidence="1">
    <location>
        <begin position="397"/>
        <end position="411"/>
    </location>
</feature>
<evidence type="ECO:0000256" key="1">
    <source>
        <dbReference type="SAM" id="MobiDB-lite"/>
    </source>
</evidence>
<dbReference type="PANTHER" id="PTHR10337:SF5">
    <property type="entry name" value="SHC-TRANSFORMING PROTEIN 2"/>
    <property type="match status" value="1"/>
</dbReference>
<dbReference type="PROSITE" id="PS01179">
    <property type="entry name" value="PID"/>
    <property type="match status" value="1"/>
</dbReference>
<organism evidence="3">
    <name type="scientific">Camelus bactrianus</name>
    <name type="common">Bactrian camel</name>
    <dbReference type="NCBI Taxonomy" id="9837"/>
    <lineage>
        <taxon>Eukaryota</taxon>
        <taxon>Metazoa</taxon>
        <taxon>Chordata</taxon>
        <taxon>Craniata</taxon>
        <taxon>Vertebrata</taxon>
        <taxon>Euteleostomi</taxon>
        <taxon>Mammalia</taxon>
        <taxon>Eutheria</taxon>
        <taxon>Laurasiatheria</taxon>
        <taxon>Artiodactyla</taxon>
        <taxon>Tylopoda</taxon>
        <taxon>Camelidae</taxon>
        <taxon>Camelus</taxon>
    </lineage>
</organism>
<dbReference type="PRINTS" id="PR00629">
    <property type="entry name" value="SHCPIDOMAIN"/>
</dbReference>
<dbReference type="Pfam" id="PF00640">
    <property type="entry name" value="PID"/>
    <property type="match status" value="1"/>
</dbReference>
<dbReference type="SUPFAM" id="SSF50729">
    <property type="entry name" value="PH domain-like"/>
    <property type="match status" value="1"/>
</dbReference>
<feature type="region of interest" description="Disordered" evidence="1">
    <location>
        <begin position="302"/>
        <end position="336"/>
    </location>
</feature>
<feature type="compositionally biased region" description="Basic and acidic residues" evidence="1">
    <location>
        <begin position="377"/>
        <end position="395"/>
    </location>
</feature>
<feature type="region of interest" description="Disordered" evidence="1">
    <location>
        <begin position="235"/>
        <end position="268"/>
    </location>
</feature>